<dbReference type="GO" id="GO:0071897">
    <property type="term" value="P:DNA biosynthetic process"/>
    <property type="evidence" value="ECO:0007669"/>
    <property type="project" value="UniProtKB-ARBA"/>
</dbReference>
<evidence type="ECO:0008006" key="3">
    <source>
        <dbReference type="Google" id="ProtNLM"/>
    </source>
</evidence>
<dbReference type="InterPro" id="IPR043502">
    <property type="entry name" value="DNA/RNA_pol_sf"/>
</dbReference>
<dbReference type="OrthoDB" id="414776at2759"/>
<evidence type="ECO:0000313" key="1">
    <source>
        <dbReference type="EMBL" id="GBL63501.1"/>
    </source>
</evidence>
<dbReference type="PANTHER" id="PTHR31511:SF12">
    <property type="entry name" value="RHO TERMINATION FACTOR N-TERMINAL DOMAIN-CONTAINING PROTEIN"/>
    <property type="match status" value="1"/>
</dbReference>
<name>A0A4Y1ZRD1_ARAVE</name>
<dbReference type="EMBL" id="BGPR01076972">
    <property type="protein sequence ID" value="GBL63501.1"/>
    <property type="molecule type" value="Genomic_DNA"/>
</dbReference>
<keyword evidence="2" id="KW-1185">Reference proteome</keyword>
<sequence>SSHSYCIEKHEPISYDMLVTNQDDEIIFHQYYAGPQPVENFLMKAKEISLELIKQLTIVSKIEIKDESPYDPSRCVICNKLFQRGEFKVRRHEHHQNATTGLAHQVCNILYRKTFFIPVIIHNSKNYDSHLLLKNLPSKFAEDITIVPVNLERITMFTLDDLKFLDSYQFLDASLDTLINSLIVSNHSFNIFNSFFKYEKNRYLLKHKGVFPYSYMGSPEKLDIKGLPPSEAFFNVLNQNHITDADYAHATLEYREFYCQKFGDYRKLYQNTDVVMLAEVFCSFRNISLKWYGLDPVHYLSIIELTFDAGLKLCKIELKLLGNINDYIWFESKMRGGICLVGKRFAKANNPLLPKSYDCSKPITYILALDAVNLYGFAMSKPLPYGEFYWLNLNEIENFNLDDITPDSNIRFVLEVDLEIPSSQHERQNDWPMAPEHLTITYEMLSPYSKQFCTKFNLKNTLPCSSRPDGGQCSISRVDTSRCNRLCVCGICRILPLKHFRVE</sequence>
<dbReference type="SUPFAM" id="SSF56672">
    <property type="entry name" value="DNA/RNA polymerases"/>
    <property type="match status" value="1"/>
</dbReference>
<dbReference type="Proteomes" id="UP000499080">
    <property type="component" value="Unassembled WGS sequence"/>
</dbReference>
<comment type="caution">
    <text evidence="1">The sequence shown here is derived from an EMBL/GenBank/DDBJ whole genome shotgun (WGS) entry which is preliminary data.</text>
</comment>
<proteinExistence type="predicted"/>
<dbReference type="AlphaFoldDB" id="A0A4Y1ZRD1"/>
<reference evidence="1 2" key="1">
    <citation type="journal article" date="2019" name="Sci. Rep.">
        <title>Orb-weaving spider Araneus ventricosus genome elucidates the spidroin gene catalogue.</title>
        <authorList>
            <person name="Kono N."/>
            <person name="Nakamura H."/>
            <person name="Ohtoshi R."/>
            <person name="Moran D.A.P."/>
            <person name="Shinohara A."/>
            <person name="Yoshida Y."/>
            <person name="Fujiwara M."/>
            <person name="Mori M."/>
            <person name="Tomita M."/>
            <person name="Arakawa K."/>
        </authorList>
    </citation>
    <scope>NUCLEOTIDE SEQUENCE [LARGE SCALE GENOMIC DNA]</scope>
</reference>
<feature type="non-terminal residue" evidence="1">
    <location>
        <position position="1"/>
    </location>
</feature>
<gene>
    <name evidence="1" type="ORF">AVEN_91386_1</name>
</gene>
<protein>
    <recommendedName>
        <fullName evidence="3">DNA-directed DNA polymerase</fullName>
    </recommendedName>
</protein>
<evidence type="ECO:0000313" key="2">
    <source>
        <dbReference type="Proteomes" id="UP000499080"/>
    </source>
</evidence>
<accession>A0A4Y1ZRD1</accession>
<dbReference type="PANTHER" id="PTHR31511">
    <property type="entry name" value="PROTEIN CBG23764"/>
    <property type="match status" value="1"/>
</dbReference>
<organism evidence="1 2">
    <name type="scientific">Araneus ventricosus</name>
    <name type="common">Orbweaver spider</name>
    <name type="synonym">Epeira ventricosa</name>
    <dbReference type="NCBI Taxonomy" id="182803"/>
    <lineage>
        <taxon>Eukaryota</taxon>
        <taxon>Metazoa</taxon>
        <taxon>Ecdysozoa</taxon>
        <taxon>Arthropoda</taxon>
        <taxon>Chelicerata</taxon>
        <taxon>Arachnida</taxon>
        <taxon>Araneae</taxon>
        <taxon>Araneomorphae</taxon>
        <taxon>Entelegynae</taxon>
        <taxon>Araneoidea</taxon>
        <taxon>Araneidae</taxon>
        <taxon>Araneus</taxon>
    </lineage>
</organism>